<comment type="subcellular location">
    <subcellularLocation>
        <location evidence="7">Cell membrane</location>
        <topology evidence="7">Multi-pass membrane protein</topology>
    </subcellularLocation>
    <subcellularLocation>
        <location evidence="1">Membrane</location>
        <topology evidence="1">Multi-pass membrane protein</topology>
    </subcellularLocation>
</comment>
<dbReference type="HAMAP" id="MF_00902">
    <property type="entry name" value="TatC"/>
    <property type="match status" value="1"/>
</dbReference>
<feature type="transmembrane region" description="Helical" evidence="7">
    <location>
        <begin position="187"/>
        <end position="203"/>
    </location>
</feature>
<comment type="subunit">
    <text evidence="7">The Tat system comprises two distinct complexes: a TatABC complex, containing multiple copies of TatA, TatB and TatC subunits, and a separate TatA complex, containing only TatA subunits. Substrates initially bind to the TatABC complex, which probably triggers association of the separate TatA complex to form the active translocon.</text>
</comment>
<comment type="function">
    <text evidence="7">Part of the twin-arginine translocation (Tat) system that transports large folded proteins containing a characteristic twin-arginine motif in their signal peptide across membranes. Together with TatB, TatC is part of a receptor directly interacting with Tat signal peptides.</text>
</comment>
<feature type="transmembrane region" description="Helical" evidence="7">
    <location>
        <begin position="209"/>
        <end position="230"/>
    </location>
</feature>
<evidence type="ECO:0000256" key="6">
    <source>
        <dbReference type="ARBA" id="ARBA00023136"/>
    </source>
</evidence>
<comment type="similarity">
    <text evidence="7">Belongs to the TatC family.</text>
</comment>
<accession>A0ABS7S440</accession>
<evidence type="ECO:0000256" key="5">
    <source>
        <dbReference type="ARBA" id="ARBA00023010"/>
    </source>
</evidence>
<dbReference type="PANTHER" id="PTHR30371:SF0">
    <property type="entry name" value="SEC-INDEPENDENT PROTEIN TRANSLOCASE PROTEIN TATC, CHLOROPLASTIC-RELATED"/>
    <property type="match status" value="1"/>
</dbReference>
<feature type="transmembrane region" description="Helical" evidence="7">
    <location>
        <begin position="156"/>
        <end position="178"/>
    </location>
</feature>
<proteinExistence type="inferred from homology"/>
<keyword evidence="6 7" id="KW-0472">Membrane</keyword>
<keyword evidence="4 7" id="KW-1133">Transmembrane helix</keyword>
<dbReference type="PANTHER" id="PTHR30371">
    <property type="entry name" value="SEC-INDEPENDENT PROTEIN TRANSLOCASE PROTEIN TATC"/>
    <property type="match status" value="1"/>
</dbReference>
<reference evidence="8 9" key="1">
    <citation type="submission" date="2021-04" db="EMBL/GenBank/DDBJ databases">
        <title>Ruania sp. nov., isolated from sandy soil of mangrove forest.</title>
        <authorList>
            <person name="Ge X."/>
            <person name="Huang R."/>
            <person name="Liu W."/>
        </authorList>
    </citation>
    <scope>NUCLEOTIDE SEQUENCE [LARGE SCALE GENOMIC DNA]</scope>
    <source>
        <strain evidence="8 9">N2-46</strain>
    </source>
</reference>
<gene>
    <name evidence="7 8" type="primary">tatC</name>
    <name evidence="8" type="ORF">KCQ71_03045</name>
</gene>
<feature type="transmembrane region" description="Helical" evidence="7">
    <location>
        <begin position="14"/>
        <end position="32"/>
    </location>
</feature>
<keyword evidence="7" id="KW-0813">Transport</keyword>
<evidence type="ECO:0000256" key="3">
    <source>
        <dbReference type="ARBA" id="ARBA00022927"/>
    </source>
</evidence>
<dbReference type="InterPro" id="IPR002033">
    <property type="entry name" value="TatC"/>
</dbReference>
<dbReference type="EMBL" id="JAGSHT010000002">
    <property type="protein sequence ID" value="MBZ2195119.1"/>
    <property type="molecule type" value="Genomic_DNA"/>
</dbReference>
<evidence type="ECO:0000256" key="1">
    <source>
        <dbReference type="ARBA" id="ARBA00004141"/>
    </source>
</evidence>
<protein>
    <recommendedName>
        <fullName evidence="7">Sec-independent protein translocase protein TatC</fullName>
    </recommendedName>
</protein>
<evidence type="ECO:0000256" key="4">
    <source>
        <dbReference type="ARBA" id="ARBA00022989"/>
    </source>
</evidence>
<feature type="transmembrane region" description="Helical" evidence="7">
    <location>
        <begin position="103"/>
        <end position="125"/>
    </location>
</feature>
<organism evidence="8 9">
    <name type="scientific">Occultella gossypii</name>
    <dbReference type="NCBI Taxonomy" id="2800820"/>
    <lineage>
        <taxon>Bacteria</taxon>
        <taxon>Bacillati</taxon>
        <taxon>Actinomycetota</taxon>
        <taxon>Actinomycetes</taxon>
        <taxon>Micrococcales</taxon>
        <taxon>Ruaniaceae</taxon>
        <taxon>Occultella</taxon>
    </lineage>
</organism>
<dbReference type="PRINTS" id="PR01840">
    <property type="entry name" value="TATCFAMILY"/>
</dbReference>
<comment type="caution">
    <text evidence="8">The sequence shown here is derived from an EMBL/GenBank/DDBJ whole genome shotgun (WGS) entry which is preliminary data.</text>
</comment>
<evidence type="ECO:0000256" key="7">
    <source>
        <dbReference type="HAMAP-Rule" id="MF_00902"/>
    </source>
</evidence>
<keyword evidence="7" id="KW-1003">Cell membrane</keyword>
<sequence>MALTAHLRELRKRFVLAAIGLAVGTVVGWFLFDPVFQALQDPINNLASEGRVAALNFGGIATSFDVKIRVALFLGVMVSSPWWVYQIWAFITPGLTKKERRSAFAFVGAAVPLFFAGAFLAWSVLPNAVRILTEFTPPDSVNWIDALTYLKFVTQFILAFGVAFLMPLIMVVVTFLGLVRGRTWLKGWRWAIVGIFTFCAFATPTPDAISMILMALPIVALYFIAVLVCIRHDKRADKRRAQEDAELDAALADDTTSAA</sequence>
<evidence type="ECO:0000313" key="8">
    <source>
        <dbReference type="EMBL" id="MBZ2195119.1"/>
    </source>
</evidence>
<evidence type="ECO:0000256" key="2">
    <source>
        <dbReference type="ARBA" id="ARBA00022692"/>
    </source>
</evidence>
<keyword evidence="2 7" id="KW-0812">Transmembrane</keyword>
<dbReference type="NCBIfam" id="TIGR00945">
    <property type="entry name" value="tatC"/>
    <property type="match status" value="1"/>
</dbReference>
<keyword evidence="5 7" id="KW-0811">Translocation</keyword>
<dbReference type="Pfam" id="PF00902">
    <property type="entry name" value="TatC"/>
    <property type="match status" value="1"/>
</dbReference>
<dbReference type="Proteomes" id="UP000826651">
    <property type="component" value="Unassembled WGS sequence"/>
</dbReference>
<keyword evidence="3 7" id="KW-0653">Protein transport</keyword>
<keyword evidence="9" id="KW-1185">Reference proteome</keyword>
<evidence type="ECO:0000313" key="9">
    <source>
        <dbReference type="Proteomes" id="UP000826651"/>
    </source>
</evidence>
<name>A0ABS7S440_9MICO</name>
<feature type="transmembrane region" description="Helical" evidence="7">
    <location>
        <begin position="70"/>
        <end position="91"/>
    </location>
</feature>